<dbReference type="Gene3D" id="3.50.50.60">
    <property type="entry name" value="FAD/NAD(P)-binding domain"/>
    <property type="match status" value="1"/>
</dbReference>
<reference evidence="7 8" key="1">
    <citation type="submission" date="2020-03" db="EMBL/GenBank/DDBJ databases">
        <title>Metagenomic, metatranscriptomic, and metabolomic analyses revealed the key microbes and metabolic features during the fermentation of ganjang, Korean traditional soy sauce.</title>
        <authorList>
            <person name="Chun B.H."/>
            <person name="Jeon C.O."/>
        </authorList>
    </citation>
    <scope>NUCLEOTIDE SEQUENCE [LARGE SCALE GENOMIC DNA]</scope>
    <source>
        <strain evidence="7 8">KG14</strain>
    </source>
</reference>
<comment type="caution">
    <text evidence="7">The sequence shown here is derived from an EMBL/GenBank/DDBJ whole genome shotgun (WGS) entry which is preliminary data.</text>
</comment>
<dbReference type="InterPro" id="IPR006076">
    <property type="entry name" value="FAD-dep_OxRdtase"/>
</dbReference>
<feature type="domain" description="FAD dependent oxidoreductase" evidence="6">
    <location>
        <begin position="53"/>
        <end position="408"/>
    </location>
</feature>
<keyword evidence="2" id="KW-0285">Flavoprotein</keyword>
<evidence type="ECO:0000256" key="1">
    <source>
        <dbReference type="ARBA" id="ARBA00001974"/>
    </source>
</evidence>
<dbReference type="Gene3D" id="3.30.9.10">
    <property type="entry name" value="D-Amino Acid Oxidase, subunit A, domain 2"/>
    <property type="match status" value="1"/>
</dbReference>
<evidence type="ECO:0000313" key="7">
    <source>
        <dbReference type="EMBL" id="NWN91286.1"/>
    </source>
</evidence>
<name>A0A851HUP2_9GAMM</name>
<proteinExistence type="inferred from homology"/>
<evidence type="ECO:0000256" key="2">
    <source>
        <dbReference type="ARBA" id="ARBA00022630"/>
    </source>
</evidence>
<comment type="similarity">
    <text evidence="5">Belongs to the L2HGDH family.</text>
</comment>
<evidence type="ECO:0000313" key="8">
    <source>
        <dbReference type="Proteomes" id="UP000536442"/>
    </source>
</evidence>
<dbReference type="PANTHER" id="PTHR43104:SF4">
    <property type="entry name" value="L-2-HYDROXYGLUTARATE DEHYDROGENASE, MITOCHONDRIAL"/>
    <property type="match status" value="1"/>
</dbReference>
<organism evidence="7 8">
    <name type="scientific">Marinobacter adhaerens</name>
    <dbReference type="NCBI Taxonomy" id="1033846"/>
    <lineage>
        <taxon>Bacteria</taxon>
        <taxon>Pseudomonadati</taxon>
        <taxon>Pseudomonadota</taxon>
        <taxon>Gammaproteobacteria</taxon>
        <taxon>Pseudomonadales</taxon>
        <taxon>Marinobacteraceae</taxon>
        <taxon>Marinobacter</taxon>
    </lineage>
</organism>
<dbReference type="Pfam" id="PF01266">
    <property type="entry name" value="DAO"/>
    <property type="match status" value="1"/>
</dbReference>
<comment type="cofactor">
    <cofactor evidence="1">
        <name>FAD</name>
        <dbReference type="ChEBI" id="CHEBI:57692"/>
    </cofactor>
</comment>
<evidence type="ECO:0000256" key="3">
    <source>
        <dbReference type="ARBA" id="ARBA00022827"/>
    </source>
</evidence>
<sequence length="413" mass="44971">MLGPSIPAWPLSRNAGRVFLWLLAIPGLGYCRFFPADNRKQVEFVTSDRLTVDTVVIGAGVIGLAVARTLARAGREVVVLEAGEHFGEGVSSRNSEVIHAGLYYPENTLKARLCVAGRRQLYEYCNSRKVEHRRCGKWIVATDESQIEKLENTRRRAAANGVSLTLADSKTLARQLPGVQARAGLWSPDTGILDSHGLMLALLGELEDAGGVLVRRSPVVQVHSAGESHLVQVAGAAPCTLETQTLVNAAGLGAVPLTQHWEGLPRDQKPTQWFARGVYFSYSGRHPFRHLVYPVPEPGGLGVHLTLDLAGQARFGPDVEWVRQEDYRVDAGRAHAFAAAVRQWWPDLDPQRLQPAYAGIRPKLKNAEGGFFDFRIDGPEEHGVPGLVNLFGIESPGLTACLAIAGLVHEKLS</sequence>
<evidence type="ECO:0000259" key="6">
    <source>
        <dbReference type="Pfam" id="PF01266"/>
    </source>
</evidence>
<keyword evidence="4" id="KW-0560">Oxidoreductase</keyword>
<dbReference type="Proteomes" id="UP000536442">
    <property type="component" value="Unassembled WGS sequence"/>
</dbReference>
<evidence type="ECO:0000256" key="5">
    <source>
        <dbReference type="ARBA" id="ARBA00037941"/>
    </source>
</evidence>
<evidence type="ECO:0000256" key="4">
    <source>
        <dbReference type="ARBA" id="ARBA00023002"/>
    </source>
</evidence>
<dbReference type="AlphaFoldDB" id="A0A851HUP2"/>
<dbReference type="InterPro" id="IPR036188">
    <property type="entry name" value="FAD/NAD-bd_sf"/>
</dbReference>
<accession>A0A851HUP2</accession>
<keyword evidence="8" id="KW-1185">Reference proteome</keyword>
<dbReference type="PANTHER" id="PTHR43104">
    <property type="entry name" value="L-2-HYDROXYGLUTARATE DEHYDROGENASE, MITOCHONDRIAL"/>
    <property type="match status" value="1"/>
</dbReference>
<keyword evidence="3" id="KW-0274">FAD</keyword>
<gene>
    <name evidence="7" type="ORF">HLV39_07240</name>
</gene>
<dbReference type="SUPFAM" id="SSF51905">
    <property type="entry name" value="FAD/NAD(P)-binding domain"/>
    <property type="match status" value="1"/>
</dbReference>
<protein>
    <submittedName>
        <fullName evidence="7">NAD(P)/FAD-dependent oxidoreductase</fullName>
    </submittedName>
</protein>
<dbReference type="GO" id="GO:0047545">
    <property type="term" value="F:(S)-2-hydroxyglutarate dehydrogenase activity"/>
    <property type="evidence" value="ECO:0007669"/>
    <property type="project" value="TreeGrafter"/>
</dbReference>
<dbReference type="EMBL" id="JABEVQ010000003">
    <property type="protein sequence ID" value="NWN91286.1"/>
    <property type="molecule type" value="Genomic_DNA"/>
</dbReference>